<comment type="caution">
    <text evidence="1">The sequence shown here is derived from an EMBL/GenBank/DDBJ whole genome shotgun (WGS) entry which is preliminary data.</text>
</comment>
<keyword evidence="2" id="KW-1185">Reference proteome</keyword>
<evidence type="ECO:0000313" key="2">
    <source>
        <dbReference type="Proteomes" id="UP000295122"/>
    </source>
</evidence>
<accession>A0A4V3DXW3</accession>
<dbReference type="AlphaFoldDB" id="A0A4V3DXW3"/>
<dbReference type="InterPro" id="IPR008979">
    <property type="entry name" value="Galactose-bd-like_sf"/>
</dbReference>
<gene>
    <name evidence="1" type="ORF">EV668_3125</name>
</gene>
<organism evidence="1 2">
    <name type="scientific">Enterovirga rhinocerotis</name>
    <dbReference type="NCBI Taxonomy" id="1339210"/>
    <lineage>
        <taxon>Bacteria</taxon>
        <taxon>Pseudomonadati</taxon>
        <taxon>Pseudomonadota</taxon>
        <taxon>Alphaproteobacteria</taxon>
        <taxon>Hyphomicrobiales</taxon>
        <taxon>Methylobacteriaceae</taxon>
        <taxon>Enterovirga</taxon>
    </lineage>
</organism>
<proteinExistence type="predicted"/>
<dbReference type="Proteomes" id="UP000295122">
    <property type="component" value="Unassembled WGS sequence"/>
</dbReference>
<sequence length="546" mass="55920">MGYYAPAGATLTLAANSTAGTIQGDMSAFPVTPGMAIGPGSRAGIDGPTRIITTWTPNGTTGASFTIDSAFSNNTAFAAGTPFVIDNLAVPGSVIAQTNLGMITLINALKNTFGLSLTLDQASKSFPLDRADGNGSFTEWLFRRGTRKWFGWEHRTISGTERLLGRTYLDGVVPTESIDIDGSDGTVDFRVGEGTLASAATTNLGSVRKRRINITGAATITSFGSSPNCEKILRFSGAATVNHNASTLVIPGGANITVASGDILHVASNDTGGWRVLNWTRGSGQVPFGGAATETADGLLTGANLKRLNGLANGPNLVPNGGFEQGLSGWPTFSGFSDGAAQQVVTSINALSGGSYLRLNFGAKTTGTLNAVGERFPVVPGGRYAISAWVRANAALANAGLISLRAQWFKSDGTASTTAFSTIGVGSTTAWALLEGQVTAPADAGYCEFRMVVNVTLGVSSSVTWVDFDECTMTPVASIAAASLPSFTVATLPAANMQVGHTAWASNCRAFNGAGTQEGAGAGTGAVVTWNGSVWKIAGTNVTAIA</sequence>
<protein>
    <recommendedName>
        <fullName evidence="3">Carbohydrate binding protein</fullName>
    </recommendedName>
</protein>
<evidence type="ECO:0008006" key="3">
    <source>
        <dbReference type="Google" id="ProtNLM"/>
    </source>
</evidence>
<dbReference type="RefSeq" id="WP_133771547.1">
    <property type="nucleotide sequence ID" value="NZ_SNZR01000013.1"/>
</dbReference>
<dbReference type="SUPFAM" id="SSF49785">
    <property type="entry name" value="Galactose-binding domain-like"/>
    <property type="match status" value="1"/>
</dbReference>
<reference evidence="1 2" key="1">
    <citation type="submission" date="2019-03" db="EMBL/GenBank/DDBJ databases">
        <title>Genomic Encyclopedia of Type Strains, Phase IV (KMG-IV): sequencing the most valuable type-strain genomes for metagenomic binning, comparative biology and taxonomic classification.</title>
        <authorList>
            <person name="Goeker M."/>
        </authorList>
    </citation>
    <scope>NUCLEOTIDE SEQUENCE [LARGE SCALE GENOMIC DNA]</scope>
    <source>
        <strain evidence="1 2">DSM 25903</strain>
    </source>
</reference>
<name>A0A4V3DXW3_9HYPH</name>
<dbReference type="Gene3D" id="2.60.120.260">
    <property type="entry name" value="Galactose-binding domain-like"/>
    <property type="match status" value="1"/>
</dbReference>
<dbReference type="EMBL" id="SNZR01000013">
    <property type="protein sequence ID" value="TDR90279.1"/>
    <property type="molecule type" value="Genomic_DNA"/>
</dbReference>
<dbReference type="OrthoDB" id="7994013at2"/>
<evidence type="ECO:0000313" key="1">
    <source>
        <dbReference type="EMBL" id="TDR90279.1"/>
    </source>
</evidence>